<dbReference type="EMBL" id="JANBPK010000807">
    <property type="protein sequence ID" value="KAJ2931478.1"/>
    <property type="molecule type" value="Genomic_DNA"/>
</dbReference>
<protein>
    <submittedName>
        <fullName evidence="1">Uncharacterized protein</fullName>
    </submittedName>
</protein>
<keyword evidence="2" id="KW-1185">Reference proteome</keyword>
<evidence type="ECO:0000313" key="2">
    <source>
        <dbReference type="Proteomes" id="UP001140091"/>
    </source>
</evidence>
<accession>A0A9W8MJM6</accession>
<dbReference type="AlphaFoldDB" id="A0A9W8MJM6"/>
<feature type="non-terminal residue" evidence="1">
    <location>
        <position position="238"/>
    </location>
</feature>
<proteinExistence type="predicted"/>
<gene>
    <name evidence="1" type="ORF">H1R20_g5538</name>
</gene>
<dbReference type="Proteomes" id="UP001140091">
    <property type="component" value="Unassembled WGS sequence"/>
</dbReference>
<comment type="caution">
    <text evidence="1">The sequence shown here is derived from an EMBL/GenBank/DDBJ whole genome shotgun (WGS) entry which is preliminary data.</text>
</comment>
<name>A0A9W8MJM6_9AGAR</name>
<organism evidence="1 2">
    <name type="scientific">Candolleomyces eurysporus</name>
    <dbReference type="NCBI Taxonomy" id="2828524"/>
    <lineage>
        <taxon>Eukaryota</taxon>
        <taxon>Fungi</taxon>
        <taxon>Dikarya</taxon>
        <taxon>Basidiomycota</taxon>
        <taxon>Agaricomycotina</taxon>
        <taxon>Agaricomycetes</taxon>
        <taxon>Agaricomycetidae</taxon>
        <taxon>Agaricales</taxon>
        <taxon>Agaricineae</taxon>
        <taxon>Psathyrellaceae</taxon>
        <taxon>Candolleomyces</taxon>
    </lineage>
</organism>
<sequence length="238" mass="27322">MKLGWEFHIQGEDETGVVFEASISAFDIIQGNSQNIFRHEYPSWLGKVISELANTRVWDLAVATASIVKIHLSVDWLVGGDLPSSVYYAMQELLQHLQQAKELHIAGFPPPLYTLLVQHLHTDDNEIRYPLPWATTIKLVGSAFLPHVEIVEDRDRLWDYLLYRQSNTFLHSIEKVVVLNDGLLKANILQVMQNFQPTLIHLLNPATSALHCTVTCEEGTEDDGQWVWDREERMDHRQ</sequence>
<reference evidence="1" key="1">
    <citation type="submission" date="2022-06" db="EMBL/GenBank/DDBJ databases">
        <title>Genome Sequence of Candolleomyces eurysporus.</title>
        <authorList>
            <person name="Buettner E."/>
        </authorList>
    </citation>
    <scope>NUCLEOTIDE SEQUENCE</scope>
    <source>
        <strain evidence="1">VTCC 930004</strain>
    </source>
</reference>
<evidence type="ECO:0000313" key="1">
    <source>
        <dbReference type="EMBL" id="KAJ2931478.1"/>
    </source>
</evidence>